<dbReference type="Proteomes" id="UP000401081">
    <property type="component" value="Unassembled WGS sequence"/>
</dbReference>
<evidence type="ECO:0000313" key="1">
    <source>
        <dbReference type="EMBL" id="VFS60557.1"/>
    </source>
</evidence>
<organism evidence="1 2">
    <name type="scientific">Kluyvera cryocrescens</name>
    <name type="common">Kluyvera citrophila</name>
    <dbReference type="NCBI Taxonomy" id="580"/>
    <lineage>
        <taxon>Bacteria</taxon>
        <taxon>Pseudomonadati</taxon>
        <taxon>Pseudomonadota</taxon>
        <taxon>Gammaproteobacteria</taxon>
        <taxon>Enterobacterales</taxon>
        <taxon>Enterobacteriaceae</taxon>
        <taxon>Kluyvera</taxon>
    </lineage>
</organism>
<sequence length="93" mass="10075">MPVSPTQYGGKFVVEQEVVSTLAHQFVEVLCITGGAQGRGNQRLSFATGEQCGTMGTRQYASTHVQTTDHVFFAAIDTRLACQYAATNNVFLD</sequence>
<evidence type="ECO:0000313" key="2">
    <source>
        <dbReference type="Proteomes" id="UP000401081"/>
    </source>
</evidence>
<proteinExistence type="predicted"/>
<accession>A0A485AG92</accession>
<reference evidence="1 2" key="1">
    <citation type="submission" date="2019-03" db="EMBL/GenBank/DDBJ databases">
        <authorList>
            <consortium name="Pathogen Informatics"/>
        </authorList>
    </citation>
    <scope>NUCLEOTIDE SEQUENCE [LARGE SCALE GENOMIC DNA]</scope>
    <source>
        <strain evidence="1 2">NCTC12993</strain>
    </source>
</reference>
<name>A0A485AG92_KLUCR</name>
<dbReference type="EMBL" id="CAADJD010000014">
    <property type="protein sequence ID" value="VFS60557.1"/>
    <property type="molecule type" value="Genomic_DNA"/>
</dbReference>
<keyword evidence="2" id="KW-1185">Reference proteome</keyword>
<gene>
    <name evidence="1" type="ORF">NCTC12993_01697</name>
</gene>
<protein>
    <submittedName>
        <fullName evidence="1">Uncharacterized protein</fullName>
    </submittedName>
</protein>
<dbReference type="AlphaFoldDB" id="A0A485AG92"/>